<dbReference type="EMBL" id="FO203512">
    <property type="protein sequence ID" value="CCK76820.1"/>
    <property type="molecule type" value="Genomic_DNA"/>
</dbReference>
<keyword evidence="2" id="KW-1185">Reference proteome</keyword>
<evidence type="ECO:0000313" key="2">
    <source>
        <dbReference type="Proteomes" id="UP000032749"/>
    </source>
</evidence>
<proteinExistence type="predicted"/>
<gene>
    <name evidence="1" type="ORF">OLEAN_C26440</name>
</gene>
<dbReference type="OrthoDB" id="512647at2"/>
<dbReference type="AlphaFoldDB" id="R4YPI3"/>
<dbReference type="Proteomes" id="UP000032749">
    <property type="component" value="Chromosome"/>
</dbReference>
<dbReference type="PATRIC" id="fig|698738.3.peg.2743"/>
<dbReference type="HOGENOM" id="CLU_162722_0_0_6"/>
<evidence type="ECO:0000313" key="1">
    <source>
        <dbReference type="EMBL" id="CCK76820.1"/>
    </source>
</evidence>
<sequence length="121" mass="14102">MVIDKVYVSEKGKKQLSRLKAKTGISQWNHLCRWAYCLSLKELSIPPFEDIVTDSSIEMTWQTFAGQHHEVYFSLLKTRLKNDGIEVNDENLKLYFKLHLHRGISYLVKKVTSIDSLMTLN</sequence>
<dbReference type="Gene3D" id="1.10.1220.160">
    <property type="entry name" value="DNA sulphur modification protein DndE"/>
    <property type="match status" value="1"/>
</dbReference>
<dbReference type="STRING" id="698738.OLEAN_C26440"/>
<organism evidence="1 2">
    <name type="scientific">Oleispira antarctica RB-8</name>
    <dbReference type="NCBI Taxonomy" id="698738"/>
    <lineage>
        <taxon>Bacteria</taxon>
        <taxon>Pseudomonadati</taxon>
        <taxon>Pseudomonadota</taxon>
        <taxon>Gammaproteobacteria</taxon>
        <taxon>Oceanospirillales</taxon>
        <taxon>Oceanospirillaceae</taxon>
        <taxon>Oleispira</taxon>
    </lineage>
</organism>
<dbReference type="InterPro" id="IPR014969">
    <property type="entry name" value="DNA_S_DndE"/>
</dbReference>
<reference evidence="1 2" key="1">
    <citation type="journal article" date="2013" name="Nat. Commun.">
        <title>Genome sequence and functional genomic analysis of the oil-degrading bacterium Oleispira antarctica.</title>
        <authorList>
            <person name="Kube M."/>
            <person name="Chernikova T.N."/>
            <person name="Al-Ramahi Y."/>
            <person name="Beloqui A."/>
            <person name="Lopez-Cortez N."/>
            <person name="Guazzaroni M.E."/>
            <person name="Heipieper H.J."/>
            <person name="Klages S."/>
            <person name="Kotsyurbenko O.R."/>
            <person name="Langer I."/>
            <person name="Nechitaylo T.Y."/>
            <person name="Lunsdorf H."/>
            <person name="Fernandez M."/>
            <person name="Juarez S."/>
            <person name="Ciordia S."/>
            <person name="Singer A."/>
            <person name="Kagan O."/>
            <person name="Egorova O."/>
            <person name="Petit P.A."/>
            <person name="Stogios P."/>
            <person name="Kim Y."/>
            <person name="Tchigvintsev A."/>
            <person name="Flick R."/>
            <person name="Denaro R."/>
            <person name="Genovese M."/>
            <person name="Albar J.P."/>
            <person name="Reva O.N."/>
            <person name="Martinez-Gomariz M."/>
            <person name="Tran H."/>
            <person name="Ferrer M."/>
            <person name="Savchenko A."/>
            <person name="Yakunin A.F."/>
            <person name="Yakimov M.M."/>
            <person name="Golyshina O.V."/>
            <person name="Reinhardt R."/>
            <person name="Golyshin P.N."/>
        </authorList>
    </citation>
    <scope>NUCLEOTIDE SEQUENCE [LARGE SCALE GENOMIC DNA]</scope>
</reference>
<evidence type="ECO:0008006" key="3">
    <source>
        <dbReference type="Google" id="ProtNLM"/>
    </source>
</evidence>
<dbReference type="InterPro" id="IPR038472">
    <property type="entry name" value="DndE_sf"/>
</dbReference>
<accession>R4YPI3</accession>
<dbReference type="KEGG" id="oai:OLEAN_C26440"/>
<dbReference type="Pfam" id="PF08870">
    <property type="entry name" value="DndE"/>
    <property type="match status" value="1"/>
</dbReference>
<protein>
    <recommendedName>
        <fullName evidence="3">DNA sulfur modification protein DndE</fullName>
    </recommendedName>
</protein>
<dbReference type="NCBIfam" id="TIGR03184">
    <property type="entry name" value="DNA_S_dndE"/>
    <property type="match status" value="1"/>
</dbReference>
<name>R4YPI3_OLEAN</name>